<dbReference type="STRING" id="1618481.US54_C0007G0006"/>
<organism evidence="2 3">
    <name type="scientific">Candidatus Roizmanbacteria bacterium GW2011_GWA2_37_7</name>
    <dbReference type="NCBI Taxonomy" id="1618481"/>
    <lineage>
        <taxon>Bacteria</taxon>
        <taxon>Candidatus Roizmaniibacteriota</taxon>
    </lineage>
</organism>
<keyword evidence="2" id="KW-0808">Transferase</keyword>
<dbReference type="EMBL" id="LBTJ01000007">
    <property type="protein sequence ID" value="KKQ38586.1"/>
    <property type="molecule type" value="Genomic_DNA"/>
</dbReference>
<dbReference type="InterPro" id="IPR029044">
    <property type="entry name" value="Nucleotide-diphossugar_trans"/>
</dbReference>
<accession>A0A0G0KDC8</accession>
<name>A0A0G0KDC8_9BACT</name>
<protein>
    <submittedName>
        <fullName evidence="2">Glycosyl transferase</fullName>
    </submittedName>
</protein>
<evidence type="ECO:0000259" key="1">
    <source>
        <dbReference type="Pfam" id="PF00535"/>
    </source>
</evidence>
<evidence type="ECO:0000313" key="2">
    <source>
        <dbReference type="EMBL" id="KKQ38586.1"/>
    </source>
</evidence>
<evidence type="ECO:0000313" key="3">
    <source>
        <dbReference type="Proteomes" id="UP000034471"/>
    </source>
</evidence>
<dbReference type="InterPro" id="IPR001173">
    <property type="entry name" value="Glyco_trans_2-like"/>
</dbReference>
<dbReference type="Pfam" id="PF00535">
    <property type="entry name" value="Glycos_transf_2"/>
    <property type="match status" value="1"/>
</dbReference>
<dbReference type="GO" id="GO:0016740">
    <property type="term" value="F:transferase activity"/>
    <property type="evidence" value="ECO:0007669"/>
    <property type="project" value="UniProtKB-KW"/>
</dbReference>
<feature type="domain" description="Glycosyltransferase 2-like" evidence="1">
    <location>
        <begin position="10"/>
        <end position="174"/>
    </location>
</feature>
<gene>
    <name evidence="2" type="ORF">US54_C0007G0006</name>
</gene>
<proteinExistence type="predicted"/>
<dbReference type="SUPFAM" id="SSF53448">
    <property type="entry name" value="Nucleotide-diphospho-sugar transferases"/>
    <property type="match status" value="1"/>
</dbReference>
<dbReference type="PANTHER" id="PTHR22916">
    <property type="entry name" value="GLYCOSYLTRANSFERASE"/>
    <property type="match status" value="1"/>
</dbReference>
<sequence length="304" mass="35668">MKISEKPLVSIGMPLYNGNRYIKQSIQAILHQSHANLELIISDDSSEDNSFQILQEFTIKDTRIKLFQHKHLGSIQNFNFVLEKASGEYFIWAAQDDIHHQDFVESLLSLMLQDATVSLVMSDYRNLHTNKTYKIYEPPLFKIAACNESLEYYLKTHNLSLFYGMFRTKILKHIGGYHVDFRPYFKSSDFLTIYKTLLAGKLGFVHRVLFYKRDTGFYTNEYSNLKQKPMSILTTHIVRYALFPVHYIFDFMYGTMYLLCSGLRLDQKIQAQVWLLICTARLFGRYIIKSLQGTFIVLKRILKL</sequence>
<comment type="caution">
    <text evidence="2">The sequence shown here is derived from an EMBL/GenBank/DDBJ whole genome shotgun (WGS) entry which is preliminary data.</text>
</comment>
<dbReference type="Proteomes" id="UP000034471">
    <property type="component" value="Unassembled WGS sequence"/>
</dbReference>
<dbReference type="PANTHER" id="PTHR22916:SF56">
    <property type="entry name" value="GLYCOSYL TRANSFERASE"/>
    <property type="match status" value="1"/>
</dbReference>
<reference evidence="2 3" key="1">
    <citation type="journal article" date="2015" name="Nature">
        <title>rRNA introns, odd ribosomes, and small enigmatic genomes across a large radiation of phyla.</title>
        <authorList>
            <person name="Brown C.T."/>
            <person name="Hug L.A."/>
            <person name="Thomas B.C."/>
            <person name="Sharon I."/>
            <person name="Castelle C.J."/>
            <person name="Singh A."/>
            <person name="Wilkins M.J."/>
            <person name="Williams K.H."/>
            <person name="Banfield J.F."/>
        </authorList>
    </citation>
    <scope>NUCLEOTIDE SEQUENCE [LARGE SCALE GENOMIC DNA]</scope>
</reference>
<dbReference type="AlphaFoldDB" id="A0A0G0KDC8"/>
<dbReference type="Gene3D" id="3.90.550.10">
    <property type="entry name" value="Spore Coat Polysaccharide Biosynthesis Protein SpsA, Chain A"/>
    <property type="match status" value="1"/>
</dbReference>